<dbReference type="SUPFAM" id="SSF51735">
    <property type="entry name" value="NAD(P)-binding Rossmann-fold domains"/>
    <property type="match status" value="1"/>
</dbReference>
<evidence type="ECO:0000313" key="4">
    <source>
        <dbReference type="EMBL" id="KZW00970.1"/>
    </source>
</evidence>
<evidence type="ECO:0000256" key="2">
    <source>
        <dbReference type="ARBA" id="ARBA00023445"/>
    </source>
</evidence>
<protein>
    <submittedName>
        <fullName evidence="4">NAD(P)-binding protein</fullName>
    </submittedName>
</protein>
<evidence type="ECO:0000259" key="3">
    <source>
        <dbReference type="Pfam" id="PF01370"/>
    </source>
</evidence>
<sequence>MASESPSPSRVLLTGASGFVAEHILEQLLDAGYWVRATVRNEDKRRTVSTLHPGALKLEIVIVADVGAPGAFTEALESIDYIVHTASPFHFSATDMQKDMLDPAIKGTTEILEAAAKHERVKRVVLTSSMASVIDTPLIPGPGGKVYTEEDWNSVTLEQALSHPAFAYHGSKTFAERAAFEFMERTKPAFDLVVLNPPFIYGPIKNKQSLTSLNTSSAVVHSLISSSKSSGVPPTQVPLWVDVRDVAHAHVLALQGGREIGNKRFLIQADGTYTFGQVVDIVRAKFPQLADRLPAQSGARVEGDGEYSGDNSKSKRELGLVYKYSLEDSITALVNDLLALEETRV</sequence>
<dbReference type="Pfam" id="PF01370">
    <property type="entry name" value="Epimerase"/>
    <property type="match status" value="1"/>
</dbReference>
<dbReference type="PROSITE" id="PS00092">
    <property type="entry name" value="N6_MTASE"/>
    <property type="match status" value="1"/>
</dbReference>
<dbReference type="Proteomes" id="UP000077266">
    <property type="component" value="Unassembled WGS sequence"/>
</dbReference>
<reference evidence="4 5" key="1">
    <citation type="journal article" date="2016" name="Mol. Biol. Evol.">
        <title>Comparative Genomics of Early-Diverging Mushroom-Forming Fungi Provides Insights into the Origins of Lignocellulose Decay Capabilities.</title>
        <authorList>
            <person name="Nagy L.G."/>
            <person name="Riley R."/>
            <person name="Tritt A."/>
            <person name="Adam C."/>
            <person name="Daum C."/>
            <person name="Floudas D."/>
            <person name="Sun H."/>
            <person name="Yadav J.S."/>
            <person name="Pangilinan J."/>
            <person name="Larsson K.H."/>
            <person name="Matsuura K."/>
            <person name="Barry K."/>
            <person name="Labutti K."/>
            <person name="Kuo R."/>
            <person name="Ohm R.A."/>
            <person name="Bhattacharya S.S."/>
            <person name="Shirouzu T."/>
            <person name="Yoshinaga Y."/>
            <person name="Martin F.M."/>
            <person name="Grigoriev I.V."/>
            <person name="Hibbett D.S."/>
        </authorList>
    </citation>
    <scope>NUCLEOTIDE SEQUENCE [LARGE SCALE GENOMIC DNA]</scope>
    <source>
        <strain evidence="4 5">HHB12029</strain>
    </source>
</reference>
<dbReference type="Gene3D" id="3.40.50.720">
    <property type="entry name" value="NAD(P)-binding Rossmann-like Domain"/>
    <property type="match status" value="1"/>
</dbReference>
<dbReference type="InterPro" id="IPR002052">
    <property type="entry name" value="DNA_methylase_N6_adenine_CS"/>
</dbReference>
<dbReference type="InterPro" id="IPR050425">
    <property type="entry name" value="NAD(P)_dehydrat-like"/>
</dbReference>
<organism evidence="4 5">
    <name type="scientific">Exidia glandulosa HHB12029</name>
    <dbReference type="NCBI Taxonomy" id="1314781"/>
    <lineage>
        <taxon>Eukaryota</taxon>
        <taxon>Fungi</taxon>
        <taxon>Dikarya</taxon>
        <taxon>Basidiomycota</taxon>
        <taxon>Agaricomycotina</taxon>
        <taxon>Agaricomycetes</taxon>
        <taxon>Auriculariales</taxon>
        <taxon>Exidiaceae</taxon>
        <taxon>Exidia</taxon>
    </lineage>
</organism>
<dbReference type="PANTHER" id="PTHR10366">
    <property type="entry name" value="NAD DEPENDENT EPIMERASE/DEHYDRATASE"/>
    <property type="match status" value="1"/>
</dbReference>
<comment type="similarity">
    <text evidence="2">Belongs to the NAD(P)-dependent epimerase/dehydratase family. Dihydroflavonol-4-reductase subfamily.</text>
</comment>
<feature type="domain" description="NAD-dependent epimerase/dehydratase" evidence="3">
    <location>
        <begin position="11"/>
        <end position="261"/>
    </location>
</feature>
<dbReference type="FunCoup" id="A0A166BGU8">
    <property type="interactions" value="76"/>
</dbReference>
<dbReference type="EMBL" id="KV425897">
    <property type="protein sequence ID" value="KZW00970.1"/>
    <property type="molecule type" value="Genomic_DNA"/>
</dbReference>
<keyword evidence="1" id="KW-0560">Oxidoreductase</keyword>
<gene>
    <name evidence="4" type="ORF">EXIGLDRAFT_830394</name>
</gene>
<evidence type="ECO:0000313" key="5">
    <source>
        <dbReference type="Proteomes" id="UP000077266"/>
    </source>
</evidence>
<name>A0A166BGU8_EXIGL</name>
<proteinExistence type="inferred from homology"/>
<dbReference type="GO" id="GO:0032259">
    <property type="term" value="P:methylation"/>
    <property type="evidence" value="ECO:0007669"/>
    <property type="project" value="InterPro"/>
</dbReference>
<keyword evidence="5" id="KW-1185">Reference proteome</keyword>
<accession>A0A166BGU8</accession>
<dbReference type="GO" id="GO:0003676">
    <property type="term" value="F:nucleic acid binding"/>
    <property type="evidence" value="ECO:0007669"/>
    <property type="project" value="InterPro"/>
</dbReference>
<evidence type="ECO:0000256" key="1">
    <source>
        <dbReference type="ARBA" id="ARBA00023002"/>
    </source>
</evidence>
<dbReference type="InParanoid" id="A0A166BGU8"/>
<dbReference type="PANTHER" id="PTHR10366:SF814">
    <property type="entry name" value="NAD-DEPENDENT EPIMERASE_DEHYDRATASE DOMAIN-CONTAINING PROTEIN"/>
    <property type="match status" value="1"/>
</dbReference>
<dbReference type="GO" id="GO:0016616">
    <property type="term" value="F:oxidoreductase activity, acting on the CH-OH group of donors, NAD or NADP as acceptor"/>
    <property type="evidence" value="ECO:0007669"/>
    <property type="project" value="TreeGrafter"/>
</dbReference>
<dbReference type="CDD" id="cd05227">
    <property type="entry name" value="AR_SDR_e"/>
    <property type="match status" value="1"/>
</dbReference>
<dbReference type="STRING" id="1314781.A0A166BGU8"/>
<dbReference type="InterPro" id="IPR036291">
    <property type="entry name" value="NAD(P)-bd_dom_sf"/>
</dbReference>
<dbReference type="InterPro" id="IPR001509">
    <property type="entry name" value="Epimerase_deHydtase"/>
</dbReference>
<dbReference type="GO" id="GO:0008168">
    <property type="term" value="F:methyltransferase activity"/>
    <property type="evidence" value="ECO:0007669"/>
    <property type="project" value="InterPro"/>
</dbReference>
<dbReference type="OrthoDB" id="2735536at2759"/>
<dbReference type="AlphaFoldDB" id="A0A166BGU8"/>